<sequence>MKTYKIQVFFFILLNVSLLCQAQNKVNTAVVKITGEVSGALTIDESMLQEFRQVQVVRKDKEGNSHQYSGVLLFDLLEKAAVKSGAGLKSKNLNKYVLVEAGDGYQVVFALSELDENYSGNRIILADKIDGKAFFVEEGPFRIIVQNDKKPARCVRQVTAIKVRVAD</sequence>
<name>A0A1G9V6J7_9SPHI</name>
<dbReference type="EMBL" id="FNGY01000004">
    <property type="protein sequence ID" value="SDM67774.1"/>
    <property type="molecule type" value="Genomic_DNA"/>
</dbReference>
<feature type="signal peptide" evidence="1">
    <location>
        <begin position="1"/>
        <end position="22"/>
    </location>
</feature>
<protein>
    <submittedName>
        <fullName evidence="2">Oxidoreductase molybdopterin binding domain-containing protein</fullName>
    </submittedName>
</protein>
<proteinExistence type="predicted"/>
<gene>
    <name evidence="2" type="ORF">SAMN05421820_104401</name>
</gene>
<feature type="chain" id="PRO_5010223500" evidence="1">
    <location>
        <begin position="23"/>
        <end position="167"/>
    </location>
</feature>
<accession>A0A1G9V6J7</accession>
<dbReference type="OrthoDB" id="482420at2"/>
<dbReference type="Gene3D" id="3.90.420.10">
    <property type="entry name" value="Oxidoreductase, molybdopterin-binding domain"/>
    <property type="match status" value="1"/>
</dbReference>
<dbReference type="RefSeq" id="WP_074607972.1">
    <property type="nucleotide sequence ID" value="NZ_FNGY01000004.1"/>
</dbReference>
<dbReference type="Proteomes" id="UP000183200">
    <property type="component" value="Unassembled WGS sequence"/>
</dbReference>
<dbReference type="AlphaFoldDB" id="A0A1G9V6J7"/>
<dbReference type="InterPro" id="IPR036374">
    <property type="entry name" value="OxRdtase_Mopterin-bd_sf"/>
</dbReference>
<evidence type="ECO:0000256" key="1">
    <source>
        <dbReference type="SAM" id="SignalP"/>
    </source>
</evidence>
<keyword evidence="1" id="KW-0732">Signal</keyword>
<evidence type="ECO:0000313" key="2">
    <source>
        <dbReference type="EMBL" id="SDM67774.1"/>
    </source>
</evidence>
<keyword evidence="3" id="KW-1185">Reference proteome</keyword>
<dbReference type="SUPFAM" id="SSF56524">
    <property type="entry name" value="Oxidoreductase molybdopterin-binding domain"/>
    <property type="match status" value="1"/>
</dbReference>
<reference evidence="3" key="1">
    <citation type="submission" date="2016-10" db="EMBL/GenBank/DDBJ databases">
        <authorList>
            <person name="Varghese N."/>
            <person name="Submissions S."/>
        </authorList>
    </citation>
    <scope>NUCLEOTIDE SEQUENCE [LARGE SCALE GENOMIC DNA]</scope>
    <source>
        <strain evidence="3">DSM 19110</strain>
    </source>
</reference>
<evidence type="ECO:0000313" key="3">
    <source>
        <dbReference type="Proteomes" id="UP000183200"/>
    </source>
</evidence>
<organism evidence="2 3">
    <name type="scientific">Pedobacter steynii</name>
    <dbReference type="NCBI Taxonomy" id="430522"/>
    <lineage>
        <taxon>Bacteria</taxon>
        <taxon>Pseudomonadati</taxon>
        <taxon>Bacteroidota</taxon>
        <taxon>Sphingobacteriia</taxon>
        <taxon>Sphingobacteriales</taxon>
        <taxon>Sphingobacteriaceae</taxon>
        <taxon>Pedobacter</taxon>
    </lineage>
</organism>